<dbReference type="Proteomes" id="UP000298781">
    <property type="component" value="Chromosome"/>
</dbReference>
<proteinExistence type="predicted"/>
<name>A0A4D7ATX2_9HYPH</name>
<dbReference type="OrthoDB" id="8137921at2"/>
<evidence type="ECO:0000256" key="1">
    <source>
        <dbReference type="SAM" id="MobiDB-lite"/>
    </source>
</evidence>
<evidence type="ECO:0000313" key="2">
    <source>
        <dbReference type="EMBL" id="QCI63001.1"/>
    </source>
</evidence>
<dbReference type="AlphaFoldDB" id="A0A4D7ATX2"/>
<gene>
    <name evidence="2" type="ORF">E8M01_01325</name>
</gene>
<sequence>MTTIGTGIAQGDDLLSMLATGRGARTPAAAAQSKASAVETINGAGGKPAPAVVVEMSGRAKALLAKSQADQIVADRLASQVAATREGKAANPARAPVTDDAARLFDAASARPATEASGATPWQAGAPYGDPTRSDAQFLEASGLNSSLKGLADLYEQKGFPAESMQALRRAVDSGTLKIQKAADVADLNFRSQHSFTPSAVGGGYDVWGTTSQNPTGATKDAIDQGRAIAMWTADRGDIYISW</sequence>
<feature type="region of interest" description="Disordered" evidence="1">
    <location>
        <begin position="110"/>
        <end position="135"/>
    </location>
</feature>
<reference evidence="2 3" key="1">
    <citation type="submission" date="2019-04" db="EMBL/GenBank/DDBJ databases">
        <title>Phreatobacter aquaticus sp. nov.</title>
        <authorList>
            <person name="Choi A."/>
        </authorList>
    </citation>
    <scope>NUCLEOTIDE SEQUENCE [LARGE SCALE GENOMIC DNA]</scope>
    <source>
        <strain evidence="2 3">KCTC 52518</strain>
    </source>
</reference>
<organism evidence="2 3">
    <name type="scientific">Phreatobacter stygius</name>
    <dbReference type="NCBI Taxonomy" id="1940610"/>
    <lineage>
        <taxon>Bacteria</taxon>
        <taxon>Pseudomonadati</taxon>
        <taxon>Pseudomonadota</taxon>
        <taxon>Alphaproteobacteria</taxon>
        <taxon>Hyphomicrobiales</taxon>
        <taxon>Phreatobacteraceae</taxon>
        <taxon>Phreatobacter</taxon>
    </lineage>
</organism>
<evidence type="ECO:0000313" key="3">
    <source>
        <dbReference type="Proteomes" id="UP000298781"/>
    </source>
</evidence>
<dbReference type="EMBL" id="CP039690">
    <property type="protein sequence ID" value="QCI63001.1"/>
    <property type="molecule type" value="Genomic_DNA"/>
</dbReference>
<dbReference type="KEGG" id="pstg:E8M01_01325"/>
<protein>
    <submittedName>
        <fullName evidence="2">Uncharacterized protein</fullName>
    </submittedName>
</protein>
<accession>A0A4D7ATX2</accession>
<dbReference type="RefSeq" id="WP_136958464.1">
    <property type="nucleotide sequence ID" value="NZ_CP039690.1"/>
</dbReference>
<keyword evidence="3" id="KW-1185">Reference proteome</keyword>